<organism evidence="2">
    <name type="scientific">Phocaeicola dorei</name>
    <dbReference type="NCBI Taxonomy" id="357276"/>
    <lineage>
        <taxon>Bacteria</taxon>
        <taxon>Pseudomonadati</taxon>
        <taxon>Bacteroidota</taxon>
        <taxon>Bacteroidia</taxon>
        <taxon>Bacteroidales</taxon>
        <taxon>Bacteroidaceae</taxon>
        <taxon>Phocaeicola</taxon>
    </lineage>
</organism>
<dbReference type="Pfam" id="PF16011">
    <property type="entry name" value="CBM9_2"/>
    <property type="match status" value="1"/>
</dbReference>
<dbReference type="GO" id="GO:0004553">
    <property type="term" value="F:hydrolase activity, hydrolyzing O-glycosyl compounds"/>
    <property type="evidence" value="ECO:0007669"/>
    <property type="project" value="InterPro"/>
</dbReference>
<comment type="caution">
    <text evidence="2">The sequence shown here is derived from an EMBL/GenBank/DDBJ whole genome shotgun (WGS) entry which is preliminary data.</text>
</comment>
<protein>
    <recommendedName>
        <fullName evidence="1">Carbohydrate-binding domain-containing protein</fullName>
    </recommendedName>
</protein>
<dbReference type="GO" id="GO:0030246">
    <property type="term" value="F:carbohydrate binding"/>
    <property type="evidence" value="ECO:0007669"/>
    <property type="project" value="InterPro"/>
</dbReference>
<dbReference type="Gene3D" id="2.60.40.1190">
    <property type="match status" value="1"/>
</dbReference>
<dbReference type="GO" id="GO:0016052">
    <property type="term" value="P:carbohydrate catabolic process"/>
    <property type="evidence" value="ECO:0007669"/>
    <property type="project" value="InterPro"/>
</dbReference>
<feature type="non-terminal residue" evidence="2">
    <location>
        <position position="1"/>
    </location>
</feature>
<accession>A0A642PJU7</accession>
<reference evidence="2" key="1">
    <citation type="journal article" date="2019" name="Nat. Med.">
        <title>A library of human gut bacterial isolates paired with longitudinal multiomics data enables mechanistic microbiome research.</title>
        <authorList>
            <person name="Poyet M."/>
            <person name="Groussin M."/>
            <person name="Gibbons S.M."/>
            <person name="Avila-Pacheco J."/>
            <person name="Jiang X."/>
            <person name="Kearney S.M."/>
            <person name="Perrotta A.R."/>
            <person name="Berdy B."/>
            <person name="Zhao S."/>
            <person name="Lieberman T.D."/>
            <person name="Swanson P.K."/>
            <person name="Smith M."/>
            <person name="Roesemann S."/>
            <person name="Alexander J.E."/>
            <person name="Rich S.A."/>
            <person name="Livny J."/>
            <person name="Vlamakis H."/>
            <person name="Clish C."/>
            <person name="Bullock K."/>
            <person name="Deik A."/>
            <person name="Scott J."/>
            <person name="Pierce K.A."/>
            <person name="Xavier R.J."/>
            <person name="Alm E.J."/>
        </authorList>
    </citation>
    <scope>NUCLEOTIDE SEQUENCE [LARGE SCALE GENOMIC DNA]</scope>
    <source>
        <strain evidence="2">BIOML-A8</strain>
    </source>
</reference>
<evidence type="ECO:0000313" key="2">
    <source>
        <dbReference type="EMBL" id="KAA5377621.1"/>
    </source>
</evidence>
<evidence type="ECO:0000259" key="1">
    <source>
        <dbReference type="Pfam" id="PF16011"/>
    </source>
</evidence>
<dbReference type="RefSeq" id="WP_262714486.1">
    <property type="nucleotide sequence ID" value="NZ_VVZE01000203.1"/>
</dbReference>
<feature type="domain" description="Carbohydrate-binding" evidence="1">
    <location>
        <begin position="1"/>
        <end position="68"/>
    </location>
</feature>
<dbReference type="CDD" id="cd09620">
    <property type="entry name" value="CBM9_like_3"/>
    <property type="match status" value="1"/>
</dbReference>
<sequence>ECAWEVALVIPYSAFFLHDITSLDGKTLRANFYKCGDKLQTPHFLSWNPIGLEKPNFHCPEFFGTLHFE</sequence>
<dbReference type="AlphaFoldDB" id="A0A642PJU7"/>
<gene>
    <name evidence="2" type="ORF">F2Y44_23990</name>
</gene>
<dbReference type="InterPro" id="IPR010502">
    <property type="entry name" value="Carb-bd_dom_fam9"/>
</dbReference>
<proteinExistence type="predicted"/>
<dbReference type="EMBL" id="VVZE01000203">
    <property type="protein sequence ID" value="KAA5377621.1"/>
    <property type="molecule type" value="Genomic_DNA"/>
</dbReference>
<name>A0A642PJU7_9BACT</name>